<organism evidence="1 2">
    <name type="scientific">Mycena metata</name>
    <dbReference type="NCBI Taxonomy" id="1033252"/>
    <lineage>
        <taxon>Eukaryota</taxon>
        <taxon>Fungi</taxon>
        <taxon>Dikarya</taxon>
        <taxon>Basidiomycota</taxon>
        <taxon>Agaricomycotina</taxon>
        <taxon>Agaricomycetes</taxon>
        <taxon>Agaricomycetidae</taxon>
        <taxon>Agaricales</taxon>
        <taxon>Marasmiineae</taxon>
        <taxon>Mycenaceae</taxon>
        <taxon>Mycena</taxon>
    </lineage>
</organism>
<gene>
    <name evidence="1" type="ORF">B0H16DRAFT_1558718</name>
</gene>
<evidence type="ECO:0000313" key="1">
    <source>
        <dbReference type="EMBL" id="KAJ7745076.1"/>
    </source>
</evidence>
<proteinExistence type="predicted"/>
<keyword evidence="2" id="KW-1185">Reference proteome</keyword>
<comment type="caution">
    <text evidence="1">The sequence shown here is derived from an EMBL/GenBank/DDBJ whole genome shotgun (WGS) entry which is preliminary data.</text>
</comment>
<evidence type="ECO:0000313" key="2">
    <source>
        <dbReference type="Proteomes" id="UP001215598"/>
    </source>
</evidence>
<dbReference type="Proteomes" id="UP001215598">
    <property type="component" value="Unassembled WGS sequence"/>
</dbReference>
<accession>A0AAD7IMW0</accession>
<dbReference type="AlphaFoldDB" id="A0AAD7IMW0"/>
<name>A0AAD7IMW0_9AGAR</name>
<sequence>MPRLMGNAHSKLILPLFVFPNCLRGSRPNIVKSIKGSSLCTLLSFTRNSSRGSVNLGGATAPEALGFFTTVTASEAQEARFVLQVQGIGGRQEISSTSSRPSDDNVHLAAPSDFSIPLHRRSPRGIHSALQLTQLRRLLPFSFCRTPLSVILGALPPLEPNPLLSSFPLLQVVSGVEG</sequence>
<protein>
    <submittedName>
        <fullName evidence="1">Uncharacterized protein</fullName>
    </submittedName>
</protein>
<reference evidence="1" key="1">
    <citation type="submission" date="2023-03" db="EMBL/GenBank/DDBJ databases">
        <title>Massive genome expansion in bonnet fungi (Mycena s.s.) driven by repeated elements and novel gene families across ecological guilds.</title>
        <authorList>
            <consortium name="Lawrence Berkeley National Laboratory"/>
            <person name="Harder C.B."/>
            <person name="Miyauchi S."/>
            <person name="Viragh M."/>
            <person name="Kuo A."/>
            <person name="Thoen E."/>
            <person name="Andreopoulos B."/>
            <person name="Lu D."/>
            <person name="Skrede I."/>
            <person name="Drula E."/>
            <person name="Henrissat B."/>
            <person name="Morin E."/>
            <person name="Kohler A."/>
            <person name="Barry K."/>
            <person name="LaButti K."/>
            <person name="Morin E."/>
            <person name="Salamov A."/>
            <person name="Lipzen A."/>
            <person name="Mereny Z."/>
            <person name="Hegedus B."/>
            <person name="Baldrian P."/>
            <person name="Stursova M."/>
            <person name="Weitz H."/>
            <person name="Taylor A."/>
            <person name="Grigoriev I.V."/>
            <person name="Nagy L.G."/>
            <person name="Martin F."/>
            <person name="Kauserud H."/>
        </authorList>
    </citation>
    <scope>NUCLEOTIDE SEQUENCE</scope>
    <source>
        <strain evidence="1">CBHHK182m</strain>
    </source>
</reference>
<dbReference type="EMBL" id="JARKIB010000084">
    <property type="protein sequence ID" value="KAJ7745076.1"/>
    <property type="molecule type" value="Genomic_DNA"/>
</dbReference>